<dbReference type="SUPFAM" id="SSF55073">
    <property type="entry name" value="Nucleotide cyclase"/>
    <property type="match status" value="1"/>
</dbReference>
<dbReference type="SMART" id="SM00065">
    <property type="entry name" value="GAF"/>
    <property type="match status" value="1"/>
</dbReference>
<dbReference type="InterPro" id="IPR043128">
    <property type="entry name" value="Rev_trsase/Diguanyl_cyclase"/>
</dbReference>
<dbReference type="Gene3D" id="3.30.450.40">
    <property type="match status" value="1"/>
</dbReference>
<dbReference type="PANTHER" id="PTHR44757:SF2">
    <property type="entry name" value="BIOFILM ARCHITECTURE MAINTENANCE PROTEIN MBAA"/>
    <property type="match status" value="1"/>
</dbReference>
<dbReference type="InterPro" id="IPR000014">
    <property type="entry name" value="PAS"/>
</dbReference>
<dbReference type="InterPro" id="IPR013655">
    <property type="entry name" value="PAS_fold_3"/>
</dbReference>
<dbReference type="Gene3D" id="3.30.450.20">
    <property type="entry name" value="PAS domain"/>
    <property type="match status" value="1"/>
</dbReference>
<evidence type="ECO:0000313" key="5">
    <source>
        <dbReference type="EMBL" id="WAW10202.1"/>
    </source>
</evidence>
<feature type="domain" description="GGDEF" evidence="4">
    <location>
        <begin position="343"/>
        <end position="475"/>
    </location>
</feature>
<dbReference type="NCBIfam" id="TIGR00229">
    <property type="entry name" value="sensory_box"/>
    <property type="match status" value="1"/>
</dbReference>
<dbReference type="CDD" id="cd01949">
    <property type="entry name" value="GGDEF"/>
    <property type="match status" value="1"/>
</dbReference>
<dbReference type="EMBL" id="CP098242">
    <property type="protein sequence ID" value="WAW10202.1"/>
    <property type="molecule type" value="Genomic_DNA"/>
</dbReference>
<dbReference type="Proteomes" id="UP001156215">
    <property type="component" value="Chromosome"/>
</dbReference>
<proteinExistence type="predicted"/>
<dbReference type="InterPro" id="IPR001610">
    <property type="entry name" value="PAC"/>
</dbReference>
<dbReference type="PROSITE" id="PS50883">
    <property type="entry name" value="EAL"/>
    <property type="match status" value="1"/>
</dbReference>
<dbReference type="Pfam" id="PF00990">
    <property type="entry name" value="GGDEF"/>
    <property type="match status" value="1"/>
</dbReference>
<dbReference type="FunFam" id="3.30.70.270:FF:000001">
    <property type="entry name" value="Diguanylate cyclase domain protein"/>
    <property type="match status" value="1"/>
</dbReference>
<dbReference type="Gene3D" id="3.20.20.450">
    <property type="entry name" value="EAL domain"/>
    <property type="match status" value="1"/>
</dbReference>
<dbReference type="InterPro" id="IPR035919">
    <property type="entry name" value="EAL_sf"/>
</dbReference>
<dbReference type="InterPro" id="IPR029016">
    <property type="entry name" value="GAF-like_dom_sf"/>
</dbReference>
<evidence type="ECO:0000313" key="6">
    <source>
        <dbReference type="Proteomes" id="UP001156215"/>
    </source>
</evidence>
<dbReference type="SUPFAM" id="SSF55785">
    <property type="entry name" value="PYP-like sensor domain (PAS domain)"/>
    <property type="match status" value="1"/>
</dbReference>
<dbReference type="Pfam" id="PF00563">
    <property type="entry name" value="EAL"/>
    <property type="match status" value="1"/>
</dbReference>
<dbReference type="RefSeq" id="WP_269309205.1">
    <property type="nucleotide sequence ID" value="NZ_CP098242.1"/>
</dbReference>
<dbReference type="NCBIfam" id="TIGR00254">
    <property type="entry name" value="GGDEF"/>
    <property type="match status" value="1"/>
</dbReference>
<dbReference type="CDD" id="cd00130">
    <property type="entry name" value="PAS"/>
    <property type="match status" value="1"/>
</dbReference>
<dbReference type="SUPFAM" id="SSF55781">
    <property type="entry name" value="GAF domain-like"/>
    <property type="match status" value="1"/>
</dbReference>
<protein>
    <submittedName>
        <fullName evidence="5">EAL domain-containing protein</fullName>
    </submittedName>
</protein>
<dbReference type="InterPro" id="IPR052155">
    <property type="entry name" value="Biofilm_reg_signaling"/>
</dbReference>
<dbReference type="PROSITE" id="PS50112">
    <property type="entry name" value="PAS"/>
    <property type="match status" value="1"/>
</dbReference>
<dbReference type="InterPro" id="IPR001633">
    <property type="entry name" value="EAL_dom"/>
</dbReference>
<dbReference type="SMART" id="SM00267">
    <property type="entry name" value="GGDEF"/>
    <property type="match status" value="1"/>
</dbReference>
<evidence type="ECO:0000259" key="4">
    <source>
        <dbReference type="PROSITE" id="PS50887"/>
    </source>
</evidence>
<dbReference type="PANTHER" id="PTHR44757">
    <property type="entry name" value="DIGUANYLATE CYCLASE DGCP"/>
    <property type="match status" value="1"/>
</dbReference>
<dbReference type="InterPro" id="IPR000160">
    <property type="entry name" value="GGDEF_dom"/>
</dbReference>
<gene>
    <name evidence="5" type="ORF">NB640_00590</name>
</gene>
<dbReference type="GO" id="GO:0003824">
    <property type="term" value="F:catalytic activity"/>
    <property type="evidence" value="ECO:0007669"/>
    <property type="project" value="UniProtKB-ARBA"/>
</dbReference>
<dbReference type="SMART" id="SM00052">
    <property type="entry name" value="EAL"/>
    <property type="match status" value="1"/>
</dbReference>
<organism evidence="5 6">
    <name type="scientific">Oxalobacter vibrioformis</name>
    <dbReference type="NCBI Taxonomy" id="933080"/>
    <lineage>
        <taxon>Bacteria</taxon>
        <taxon>Pseudomonadati</taxon>
        <taxon>Pseudomonadota</taxon>
        <taxon>Betaproteobacteria</taxon>
        <taxon>Burkholderiales</taxon>
        <taxon>Oxalobacteraceae</taxon>
        <taxon>Oxalobacter</taxon>
    </lineage>
</organism>
<dbReference type="PROSITE" id="PS50113">
    <property type="entry name" value="PAC"/>
    <property type="match status" value="1"/>
</dbReference>
<feature type="domain" description="PAC" evidence="2">
    <location>
        <begin position="87"/>
        <end position="139"/>
    </location>
</feature>
<dbReference type="Gene3D" id="3.30.70.270">
    <property type="match status" value="1"/>
</dbReference>
<dbReference type="Pfam" id="PF01590">
    <property type="entry name" value="GAF"/>
    <property type="match status" value="1"/>
</dbReference>
<dbReference type="Pfam" id="PF08447">
    <property type="entry name" value="PAS_3"/>
    <property type="match status" value="1"/>
</dbReference>
<dbReference type="InterPro" id="IPR029787">
    <property type="entry name" value="Nucleotide_cyclase"/>
</dbReference>
<dbReference type="SMART" id="SM00086">
    <property type="entry name" value="PAC"/>
    <property type="match status" value="1"/>
</dbReference>
<dbReference type="InterPro" id="IPR003018">
    <property type="entry name" value="GAF"/>
</dbReference>
<name>A0A9E9LWX0_9BURK</name>
<evidence type="ECO:0000259" key="2">
    <source>
        <dbReference type="PROSITE" id="PS50113"/>
    </source>
</evidence>
<dbReference type="AlphaFoldDB" id="A0A9E9LWX0"/>
<accession>A0A9E9LWX0</accession>
<sequence length="739" mass="84707">MAEPKQHMSRQIAEEIVERSPSVSIRVTGPENGFSTLFVTENISSYGYSREDFVSGKIHWIDLVHPDDVDMVSDALKRHDEENTDQFSMVYRIRKADGTPMWITDATIVERSPEGKVIHYDCIMRDYTEAKSNIDKIEDSQRQKVVLNNILQGLHDVDLDKALQTILDRAGVYLDISRITLFEDSRNHTQCKAIHEWFNTGISPMMGRDDFVLNYENDLPEVTRSLMESGCIIINSDDDPKGSKKRFEMENVRASAMFSVYIQEEHFGFLCFDECVKNRDWDSDTIAFLENVTRLVSTALLRRRNEQAISNMALTDQLTGLPNRYYLETRLNHAVTKAKEIGQSGYVLFIDMDDFKIINDGYGHDYGDVILKAFASFLLENYKSESEIFRFGGDEFVILLHPENAGSVQRVINGLLARAQMSWNVLNKSFYCTLSIGVVAFPEENMDSKDIIKHADIAMYQAKRSGKNNYAFYNATQDNDSVERAELEKEMRESIDNNFSGFSVFYQPQTDNAGMVIGAEALLRWTLSDGTQVPPIQFIPLAEYLGLIVPVGEFVLRESAQVCRRVNETHPEFWTSINVSIRQFQQQDFLQRVMMIMEETGVNTANIVFEITEGMAMYDITRMKSLSEEFREHGIRISMDDFGTGYSSLSNMRELPIDIVKIDRTFIRDITTDAYSKSFIRLIIDLVHSMGRKVCVEGVETAEQLKYCQECNADYVQGFHLHVPVSLDEFEKIINLKQD</sequence>
<evidence type="ECO:0000259" key="3">
    <source>
        <dbReference type="PROSITE" id="PS50883"/>
    </source>
</evidence>
<reference evidence="5" key="1">
    <citation type="journal article" date="2022" name="Front. Microbiol.">
        <title>New perspectives on an old grouping: The genomic and phenotypic variability of Oxalobacter formigenes and the implications for calcium oxalate stone prevention.</title>
        <authorList>
            <person name="Chmiel J.A."/>
            <person name="Carr C."/>
            <person name="Stuivenberg G.A."/>
            <person name="Venema R."/>
            <person name="Chanyi R.M."/>
            <person name="Al K.F."/>
            <person name="Giguere D."/>
            <person name="Say H."/>
            <person name="Akouris P.P."/>
            <person name="Dominguez Romero S.A."/>
            <person name="Kwong A."/>
            <person name="Tai V."/>
            <person name="Koval S.F."/>
            <person name="Razvi H."/>
            <person name="Bjazevic J."/>
            <person name="Burton J.P."/>
        </authorList>
    </citation>
    <scope>NUCLEOTIDE SEQUENCE</scope>
    <source>
        <strain evidence="5">WoOx3</strain>
    </source>
</reference>
<dbReference type="InterPro" id="IPR035965">
    <property type="entry name" value="PAS-like_dom_sf"/>
</dbReference>
<evidence type="ECO:0000259" key="1">
    <source>
        <dbReference type="PROSITE" id="PS50112"/>
    </source>
</evidence>
<feature type="domain" description="PAS" evidence="1">
    <location>
        <begin position="46"/>
        <end position="83"/>
    </location>
</feature>
<keyword evidence="6" id="KW-1185">Reference proteome</keyword>
<dbReference type="CDD" id="cd01948">
    <property type="entry name" value="EAL"/>
    <property type="match status" value="1"/>
</dbReference>
<dbReference type="PROSITE" id="PS50887">
    <property type="entry name" value="GGDEF"/>
    <property type="match status" value="1"/>
</dbReference>
<dbReference type="InterPro" id="IPR000700">
    <property type="entry name" value="PAS-assoc_C"/>
</dbReference>
<dbReference type="SUPFAM" id="SSF141868">
    <property type="entry name" value="EAL domain-like"/>
    <property type="match status" value="1"/>
</dbReference>
<feature type="domain" description="EAL" evidence="3">
    <location>
        <begin position="484"/>
        <end position="738"/>
    </location>
</feature>
<dbReference type="KEGG" id="ovb:NB640_00590"/>